<evidence type="ECO:0000259" key="10">
    <source>
        <dbReference type="Pfam" id="PF02927"/>
    </source>
</evidence>
<feature type="active site" evidence="7">
    <location>
        <position position="575"/>
    </location>
</feature>
<comment type="catalytic activity">
    <reaction evidence="8">
        <text>Endohydrolysis of (1-&gt;4)-beta-D-glucosidic linkages in cellulose, lichenin and cereal beta-D-glucans.</text>
        <dbReference type="EC" id="3.2.1.4"/>
    </reaction>
</comment>
<dbReference type="InterPro" id="IPR001701">
    <property type="entry name" value="Glyco_hydro_9"/>
</dbReference>
<keyword evidence="8" id="KW-0732">Signal</keyword>
<dbReference type="InterPro" id="IPR014756">
    <property type="entry name" value="Ig_E-set"/>
</dbReference>
<evidence type="ECO:0000256" key="7">
    <source>
        <dbReference type="PROSITE-ProRule" id="PRU10060"/>
    </source>
</evidence>
<evidence type="ECO:0000256" key="3">
    <source>
        <dbReference type="ARBA" id="ARBA00023277"/>
    </source>
</evidence>
<accession>A0ABW7H2I9</accession>
<keyword evidence="2 6" id="KW-0378">Hydrolase</keyword>
<dbReference type="PROSITE" id="PS00592">
    <property type="entry name" value="GH9_2"/>
    <property type="match status" value="1"/>
</dbReference>
<evidence type="ECO:0000313" key="11">
    <source>
        <dbReference type="EMBL" id="MFG6468449.1"/>
    </source>
</evidence>
<dbReference type="InterPro" id="IPR018221">
    <property type="entry name" value="Glyco_hydro_9_His_AS"/>
</dbReference>
<dbReference type="CDD" id="cd02850">
    <property type="entry name" value="E_set_Cellulase_N"/>
    <property type="match status" value="1"/>
</dbReference>
<evidence type="ECO:0000256" key="8">
    <source>
        <dbReference type="RuleBase" id="RU361166"/>
    </source>
</evidence>
<dbReference type="Gene3D" id="1.50.10.10">
    <property type="match status" value="1"/>
</dbReference>
<dbReference type="Gene3D" id="2.60.40.10">
    <property type="entry name" value="Immunoglobulins"/>
    <property type="match status" value="1"/>
</dbReference>
<evidence type="ECO:0000256" key="4">
    <source>
        <dbReference type="ARBA" id="ARBA00023295"/>
    </source>
</evidence>
<feature type="signal peptide" evidence="8">
    <location>
        <begin position="1"/>
        <end position="38"/>
    </location>
</feature>
<evidence type="ECO:0000256" key="1">
    <source>
        <dbReference type="ARBA" id="ARBA00007072"/>
    </source>
</evidence>
<reference evidence="11 12" key="1">
    <citation type="submission" date="2024-08" db="EMBL/GenBank/DDBJ databases">
        <authorList>
            <person name="Lu H."/>
        </authorList>
    </citation>
    <scope>NUCLEOTIDE SEQUENCE [LARGE SCALE GENOMIC DNA]</scope>
    <source>
        <strain evidence="11 12">BYS87W</strain>
    </source>
</reference>
<dbReference type="InterPro" id="IPR013783">
    <property type="entry name" value="Ig-like_fold"/>
</dbReference>
<keyword evidence="12" id="KW-1185">Reference proteome</keyword>
<dbReference type="SUPFAM" id="SSF81296">
    <property type="entry name" value="E set domains"/>
    <property type="match status" value="1"/>
</dbReference>
<evidence type="ECO:0000259" key="9">
    <source>
        <dbReference type="Pfam" id="PF00759"/>
    </source>
</evidence>
<dbReference type="GO" id="GO:0016787">
    <property type="term" value="F:hydrolase activity"/>
    <property type="evidence" value="ECO:0007669"/>
    <property type="project" value="UniProtKB-KW"/>
</dbReference>
<comment type="similarity">
    <text evidence="1 6 8">Belongs to the glycosyl hydrolase 9 (cellulase E) family.</text>
</comment>
<dbReference type="InterPro" id="IPR004197">
    <property type="entry name" value="Cellulase_Ig-like"/>
</dbReference>
<dbReference type="EMBL" id="JBIGIB010000005">
    <property type="protein sequence ID" value="MFG6468449.1"/>
    <property type="molecule type" value="Genomic_DNA"/>
</dbReference>
<evidence type="ECO:0000313" key="12">
    <source>
        <dbReference type="Proteomes" id="UP001606303"/>
    </source>
</evidence>
<sequence>MNTTSLRRTRGFALGRLLSSLPLPSVACVALAVGPACAQGVAVNQLGYLPGAAKWVVVEAAAETTVQASGDAGASFQVRRVGRAEPVLQGRLSAPRTWAPAGPQAPVQLADLSALTEPGTYELQVDGRAAPVRVQVAADAYAALSAAALKAFYFNRASTALEARHAGPWARPAGHPDTDVRVHASAASAERPEGTRIAAPKGWYDAGDYNKYIVNSGISVYTLLAAWEHFPELFKAQHLNIPETGNGLPDLLNEVLWNLDWMLAMQDPADGGVYNKLTNLGFDGIVMPHEARAPRYVVAKGTAAALDFAAVMAQASRVFQPFEAQRPGFSARLRSAAVAAWRWAQAHPDVVFKNPPDVHTGEYGDDKLGDEFAWAAAELYLTTREPAYREALALERQAIRVPGWGDVAGLAWVSLAQHRAELTPADAELVTRQVRGLGAELAATWQASAYRLPLQGADFGWGSNAQALNQALMLIQAYRLDGDRTRLDAAQSVLDYLLGRNPLGQSYVTGFGTRPPLHPHHRPSEADGVAAPVPGFVVGGPNPGRQDEKGCPVRYASAQPARAYLDHACSYASNEVAINWNAPLVYVAAALQALTPAPAPAPAPR</sequence>
<dbReference type="PANTHER" id="PTHR22298">
    <property type="entry name" value="ENDO-1,4-BETA-GLUCANASE"/>
    <property type="match status" value="1"/>
</dbReference>
<dbReference type="EC" id="3.2.1.4" evidence="8"/>
<feature type="active site" evidence="6">
    <location>
        <position position="520"/>
    </location>
</feature>
<dbReference type="SUPFAM" id="SSF48208">
    <property type="entry name" value="Six-hairpin glycosidases"/>
    <property type="match status" value="1"/>
</dbReference>
<dbReference type="InterPro" id="IPR012341">
    <property type="entry name" value="6hp_glycosidase-like_sf"/>
</dbReference>
<gene>
    <name evidence="11" type="ORF">ACG01O_17635</name>
</gene>
<feature type="active site" evidence="7">
    <location>
        <position position="566"/>
    </location>
</feature>
<dbReference type="Pfam" id="PF00759">
    <property type="entry name" value="Glyco_hydro_9"/>
    <property type="match status" value="1"/>
</dbReference>
<feature type="chain" id="PRO_5044967392" description="Endoglucanase" evidence="8">
    <location>
        <begin position="39"/>
        <end position="605"/>
    </location>
</feature>
<dbReference type="InterPro" id="IPR033126">
    <property type="entry name" value="Glyco_hydro_9_Asp/Glu_AS"/>
</dbReference>
<keyword evidence="4 6" id="KW-0326">Glycosidase</keyword>
<evidence type="ECO:0000256" key="6">
    <source>
        <dbReference type="PROSITE-ProRule" id="PRU10059"/>
    </source>
</evidence>
<dbReference type="Proteomes" id="UP001606303">
    <property type="component" value="Unassembled WGS sequence"/>
</dbReference>
<dbReference type="Pfam" id="PF02927">
    <property type="entry name" value="CelD_N"/>
    <property type="match status" value="1"/>
</dbReference>
<dbReference type="InterPro" id="IPR008928">
    <property type="entry name" value="6-hairpin_glycosidase_sf"/>
</dbReference>
<dbReference type="PROSITE" id="PS00698">
    <property type="entry name" value="GH9_3"/>
    <property type="match status" value="1"/>
</dbReference>
<evidence type="ECO:0000256" key="2">
    <source>
        <dbReference type="ARBA" id="ARBA00022801"/>
    </source>
</evidence>
<comment type="caution">
    <text evidence="11">The sequence shown here is derived from an EMBL/GenBank/DDBJ whole genome shotgun (WGS) entry which is preliminary data.</text>
</comment>
<organism evidence="11 12">
    <name type="scientific">Pelomonas baiyunensis</name>
    <dbReference type="NCBI Taxonomy" id="3299026"/>
    <lineage>
        <taxon>Bacteria</taxon>
        <taxon>Pseudomonadati</taxon>
        <taxon>Pseudomonadota</taxon>
        <taxon>Betaproteobacteria</taxon>
        <taxon>Burkholderiales</taxon>
        <taxon>Sphaerotilaceae</taxon>
        <taxon>Roseateles</taxon>
    </lineage>
</organism>
<name>A0ABW7H2I9_9BURK</name>
<protein>
    <recommendedName>
        <fullName evidence="8">Endoglucanase</fullName>
        <ecNumber evidence="8">3.2.1.4</ecNumber>
    </recommendedName>
</protein>
<feature type="domain" description="Glycoside hydrolase family 9" evidence="9">
    <location>
        <begin position="141"/>
        <end position="587"/>
    </location>
</feature>
<proteinExistence type="inferred from homology"/>
<evidence type="ECO:0000256" key="5">
    <source>
        <dbReference type="ARBA" id="ARBA00023326"/>
    </source>
</evidence>
<keyword evidence="8" id="KW-0136">Cellulose degradation</keyword>
<dbReference type="RefSeq" id="WP_394386618.1">
    <property type="nucleotide sequence ID" value="NZ_JBIGIB010000005.1"/>
</dbReference>
<feature type="domain" description="Cellulase Ig-like" evidence="10">
    <location>
        <begin position="40"/>
        <end position="128"/>
    </location>
</feature>
<keyword evidence="5 6" id="KW-0624">Polysaccharide degradation</keyword>
<keyword evidence="3 6" id="KW-0119">Carbohydrate metabolism</keyword>